<reference evidence="2" key="1">
    <citation type="journal article" date="2019" name="Int. J. Syst. Evol. Microbiol.">
        <title>The Global Catalogue of Microorganisms (GCM) 10K type strain sequencing project: providing services to taxonomists for standard genome sequencing and annotation.</title>
        <authorList>
            <consortium name="The Broad Institute Genomics Platform"/>
            <consortium name="The Broad Institute Genome Sequencing Center for Infectious Disease"/>
            <person name="Wu L."/>
            <person name="Ma J."/>
        </authorList>
    </citation>
    <scope>NUCLEOTIDE SEQUENCE [LARGE SCALE GENOMIC DNA]</scope>
    <source>
        <strain evidence="2">CGMCC 4.7152</strain>
    </source>
</reference>
<proteinExistence type="predicted"/>
<dbReference type="EMBL" id="JBHSIU010000131">
    <property type="protein sequence ID" value="MFC5008415.1"/>
    <property type="molecule type" value="Genomic_DNA"/>
</dbReference>
<evidence type="ECO:0000313" key="1">
    <source>
        <dbReference type="EMBL" id="MFC5008415.1"/>
    </source>
</evidence>
<dbReference type="Proteomes" id="UP001595912">
    <property type="component" value="Unassembled WGS sequence"/>
</dbReference>
<name>A0ABV9WI55_9ACTN</name>
<evidence type="ECO:0000313" key="2">
    <source>
        <dbReference type="Proteomes" id="UP001595912"/>
    </source>
</evidence>
<accession>A0ABV9WI55</accession>
<protein>
    <submittedName>
        <fullName evidence="1">Uncharacterized protein</fullName>
    </submittedName>
</protein>
<comment type="caution">
    <text evidence="1">The sequence shown here is derived from an EMBL/GenBank/DDBJ whole genome shotgun (WGS) entry which is preliminary data.</text>
</comment>
<sequence>MNRVQHTAWCAKDHSCGMQEHRSDPYRAVHPGLGTLVVTRVQHADGRQFAEIRLSVPLVSTDRVARRQLQTALTELHHLLRYFRHIGRSAA</sequence>
<keyword evidence="2" id="KW-1185">Reference proteome</keyword>
<gene>
    <name evidence="1" type="ORF">ACFPIJ_62725</name>
</gene>
<organism evidence="1 2">
    <name type="scientific">Dactylosporangium cerinum</name>
    <dbReference type="NCBI Taxonomy" id="1434730"/>
    <lineage>
        <taxon>Bacteria</taxon>
        <taxon>Bacillati</taxon>
        <taxon>Actinomycetota</taxon>
        <taxon>Actinomycetes</taxon>
        <taxon>Micromonosporales</taxon>
        <taxon>Micromonosporaceae</taxon>
        <taxon>Dactylosporangium</taxon>
    </lineage>
</organism>
<dbReference type="RefSeq" id="WP_380129115.1">
    <property type="nucleotide sequence ID" value="NZ_JBHSIU010000131.1"/>
</dbReference>